<dbReference type="InterPro" id="IPR050989">
    <property type="entry name" value="Rap1_Ran_GAP"/>
</dbReference>
<feature type="non-terminal residue" evidence="3">
    <location>
        <position position="119"/>
    </location>
</feature>
<comment type="caution">
    <text evidence="3">The sequence shown here is derived from an EMBL/GenBank/DDBJ whole genome shotgun (WGS) entry which is preliminary data.</text>
</comment>
<gene>
    <name evidence="3" type="ORF">BJ554DRAFT_3941</name>
</gene>
<dbReference type="AlphaFoldDB" id="A0A8H8A0N8"/>
<dbReference type="SUPFAM" id="SSF111347">
    <property type="entry name" value="Rap/Ran-GAP"/>
    <property type="match status" value="2"/>
</dbReference>
<dbReference type="EMBL" id="JAEFCI010001745">
    <property type="protein sequence ID" value="KAG5462707.1"/>
    <property type="molecule type" value="Genomic_DNA"/>
</dbReference>
<feature type="domain" description="Rap-GAP" evidence="2">
    <location>
        <begin position="1"/>
        <end position="119"/>
    </location>
</feature>
<dbReference type="GO" id="GO:0005096">
    <property type="term" value="F:GTPase activator activity"/>
    <property type="evidence" value="ECO:0007669"/>
    <property type="project" value="UniProtKB-KW"/>
</dbReference>
<dbReference type="Pfam" id="PF02145">
    <property type="entry name" value="Rap_GAP"/>
    <property type="match status" value="2"/>
</dbReference>
<dbReference type="PROSITE" id="PS50085">
    <property type="entry name" value="RAPGAP"/>
    <property type="match status" value="1"/>
</dbReference>
<dbReference type="OrthoDB" id="2499658at2759"/>
<sequence length="119" mass="13118">MYCAAGQLAEDDWFGNRTGSAEFDAFLSVVGQKIRLRGWTGYAAGLDTKCMPATLLGSPPVHSPNLWRRLIRSPGNTGEFTVVNDSTLAGYEVTYHVSTLLPYIEGDSQQIQRKRHIGN</sequence>
<evidence type="ECO:0000313" key="4">
    <source>
        <dbReference type="Proteomes" id="UP000673691"/>
    </source>
</evidence>
<protein>
    <recommendedName>
        <fullName evidence="2">Rap-GAP domain-containing protein</fullName>
    </recommendedName>
</protein>
<name>A0A8H8A0N8_9FUNG</name>
<dbReference type="GO" id="GO:0051056">
    <property type="term" value="P:regulation of small GTPase mediated signal transduction"/>
    <property type="evidence" value="ECO:0007669"/>
    <property type="project" value="InterPro"/>
</dbReference>
<accession>A0A8H8A0N8</accession>
<evidence type="ECO:0000313" key="3">
    <source>
        <dbReference type="EMBL" id="KAG5462707.1"/>
    </source>
</evidence>
<dbReference type="Proteomes" id="UP000673691">
    <property type="component" value="Unassembled WGS sequence"/>
</dbReference>
<dbReference type="InterPro" id="IPR000331">
    <property type="entry name" value="Rap/Ran_GAP_dom"/>
</dbReference>
<dbReference type="InterPro" id="IPR035974">
    <property type="entry name" value="Rap/Ran-GAP_sf"/>
</dbReference>
<organism evidence="3 4">
    <name type="scientific">Olpidium bornovanus</name>
    <dbReference type="NCBI Taxonomy" id="278681"/>
    <lineage>
        <taxon>Eukaryota</taxon>
        <taxon>Fungi</taxon>
        <taxon>Fungi incertae sedis</taxon>
        <taxon>Olpidiomycota</taxon>
        <taxon>Olpidiomycotina</taxon>
        <taxon>Olpidiomycetes</taxon>
        <taxon>Olpidiales</taxon>
        <taxon>Olpidiaceae</taxon>
        <taxon>Olpidium</taxon>
    </lineage>
</organism>
<evidence type="ECO:0000259" key="2">
    <source>
        <dbReference type="PROSITE" id="PS50085"/>
    </source>
</evidence>
<dbReference type="PANTHER" id="PTHR15711">
    <property type="entry name" value="RAP GTPASE-ACTIVATING PROTEIN"/>
    <property type="match status" value="1"/>
</dbReference>
<keyword evidence="4" id="KW-1185">Reference proteome</keyword>
<evidence type="ECO:0000256" key="1">
    <source>
        <dbReference type="ARBA" id="ARBA00022468"/>
    </source>
</evidence>
<reference evidence="3 4" key="1">
    <citation type="journal article" name="Sci. Rep.">
        <title>Genome-scale phylogenetic analyses confirm Olpidium as the closest living zoosporic fungus to the non-flagellated, terrestrial fungi.</title>
        <authorList>
            <person name="Chang Y."/>
            <person name="Rochon D."/>
            <person name="Sekimoto S."/>
            <person name="Wang Y."/>
            <person name="Chovatia M."/>
            <person name="Sandor L."/>
            <person name="Salamov A."/>
            <person name="Grigoriev I.V."/>
            <person name="Stajich J.E."/>
            <person name="Spatafora J.W."/>
        </authorList>
    </citation>
    <scope>NUCLEOTIDE SEQUENCE [LARGE SCALE GENOMIC DNA]</scope>
    <source>
        <strain evidence="3">S191</strain>
    </source>
</reference>
<proteinExistence type="predicted"/>
<keyword evidence="1" id="KW-0343">GTPase activation</keyword>
<dbReference type="Gene3D" id="3.40.50.11210">
    <property type="entry name" value="Rap/Ran-GAP"/>
    <property type="match status" value="1"/>
</dbReference>